<comment type="function">
    <text evidence="11">Fluoride-specific ion channel. Important for reducing fluoride concentration in the cell, thus reducing its toxicity.</text>
</comment>
<dbReference type="GO" id="GO:0046872">
    <property type="term" value="F:metal ion binding"/>
    <property type="evidence" value="ECO:0007669"/>
    <property type="project" value="UniProtKB-KW"/>
</dbReference>
<feature type="binding site" evidence="11">
    <location>
        <position position="70"/>
    </location>
    <ligand>
        <name>Na(+)</name>
        <dbReference type="ChEBI" id="CHEBI:29101"/>
        <note>structural</note>
    </ligand>
</feature>
<dbReference type="STRING" id="1391653.AKJ08_3675"/>
<evidence type="ECO:0000256" key="11">
    <source>
        <dbReference type="HAMAP-Rule" id="MF_00454"/>
    </source>
</evidence>
<evidence type="ECO:0000256" key="9">
    <source>
        <dbReference type="ARBA" id="ARBA00035120"/>
    </source>
</evidence>
<feature type="transmembrane region" description="Helical" evidence="11">
    <location>
        <begin position="90"/>
        <end position="115"/>
    </location>
</feature>
<organism evidence="12 13">
    <name type="scientific">Vulgatibacter incomptus</name>
    <dbReference type="NCBI Taxonomy" id="1391653"/>
    <lineage>
        <taxon>Bacteria</taxon>
        <taxon>Pseudomonadati</taxon>
        <taxon>Myxococcota</taxon>
        <taxon>Myxococcia</taxon>
        <taxon>Myxococcales</taxon>
        <taxon>Cystobacterineae</taxon>
        <taxon>Vulgatibacteraceae</taxon>
        <taxon>Vulgatibacter</taxon>
    </lineage>
</organism>
<dbReference type="GO" id="GO:0005886">
    <property type="term" value="C:plasma membrane"/>
    <property type="evidence" value="ECO:0007669"/>
    <property type="project" value="UniProtKB-SubCell"/>
</dbReference>
<keyword evidence="6 11" id="KW-0406">Ion transport</keyword>
<comment type="subcellular location">
    <subcellularLocation>
        <location evidence="1 11">Cell membrane</location>
        <topology evidence="1 11">Multi-pass membrane protein</topology>
    </subcellularLocation>
</comment>
<sequence>MVCLGSALGGGARYLLSAAALRILGPSFPFGTLLVNLLGSFLIGLIVHAGLGGIGAPSTLRIFLTTGVMGGLTTYSTFNFETLELFRSGAFGLAFLNLAVTVVACLGAGILGLMVGRAVSGA</sequence>
<comment type="activity regulation">
    <text evidence="11">Na(+) is not transported, but it plays an essential structural role and its presence is essential for fluoride channel function.</text>
</comment>
<proteinExistence type="inferred from homology"/>
<evidence type="ECO:0000256" key="2">
    <source>
        <dbReference type="ARBA" id="ARBA00022475"/>
    </source>
</evidence>
<keyword evidence="11" id="KW-0915">Sodium</keyword>
<keyword evidence="3" id="KW-0997">Cell inner membrane</keyword>
<keyword evidence="8 11" id="KW-0407">Ion channel</keyword>
<feature type="transmembrane region" description="Helical" evidence="11">
    <location>
        <begin position="28"/>
        <end position="47"/>
    </location>
</feature>
<evidence type="ECO:0000256" key="1">
    <source>
        <dbReference type="ARBA" id="ARBA00004651"/>
    </source>
</evidence>
<dbReference type="AlphaFoldDB" id="A0A0K1PIC2"/>
<dbReference type="InterPro" id="IPR003691">
    <property type="entry name" value="FluC"/>
</dbReference>
<comment type="similarity">
    <text evidence="9 11">Belongs to the fluoride channel Fluc/FEX (TC 1.A.43) family.</text>
</comment>
<dbReference type="GO" id="GO:0062054">
    <property type="term" value="F:fluoride channel activity"/>
    <property type="evidence" value="ECO:0007669"/>
    <property type="project" value="UniProtKB-UniRule"/>
</dbReference>
<keyword evidence="2 11" id="KW-1003">Cell membrane</keyword>
<evidence type="ECO:0000256" key="5">
    <source>
        <dbReference type="ARBA" id="ARBA00022989"/>
    </source>
</evidence>
<accession>A0A0K1PIC2</accession>
<dbReference type="EMBL" id="CP012332">
    <property type="protein sequence ID" value="AKU93288.1"/>
    <property type="molecule type" value="Genomic_DNA"/>
</dbReference>
<keyword evidence="11" id="KW-0813">Transport</keyword>
<dbReference type="Proteomes" id="UP000055590">
    <property type="component" value="Chromosome"/>
</dbReference>
<dbReference type="Pfam" id="PF02537">
    <property type="entry name" value="CRCB"/>
    <property type="match status" value="1"/>
</dbReference>
<evidence type="ECO:0000256" key="6">
    <source>
        <dbReference type="ARBA" id="ARBA00023065"/>
    </source>
</evidence>
<comment type="catalytic activity">
    <reaction evidence="10">
        <text>fluoride(in) = fluoride(out)</text>
        <dbReference type="Rhea" id="RHEA:76159"/>
        <dbReference type="ChEBI" id="CHEBI:17051"/>
    </reaction>
    <physiologicalReaction direction="left-to-right" evidence="10">
        <dbReference type="Rhea" id="RHEA:76160"/>
    </physiologicalReaction>
</comment>
<gene>
    <name evidence="11" type="primary">fluC</name>
    <name evidence="11" type="synonym">crcB</name>
    <name evidence="12" type="ORF">AKJ08_3675</name>
</gene>
<dbReference type="HAMAP" id="MF_00454">
    <property type="entry name" value="FluC"/>
    <property type="match status" value="1"/>
</dbReference>
<protein>
    <recommendedName>
        <fullName evidence="11">Fluoride-specific ion channel FluC</fullName>
    </recommendedName>
</protein>
<dbReference type="PANTHER" id="PTHR28259:SF1">
    <property type="entry name" value="FLUORIDE EXPORT PROTEIN 1-RELATED"/>
    <property type="match status" value="1"/>
</dbReference>
<keyword evidence="13" id="KW-1185">Reference proteome</keyword>
<dbReference type="GO" id="GO:0140114">
    <property type="term" value="P:cellular detoxification of fluoride"/>
    <property type="evidence" value="ECO:0007669"/>
    <property type="project" value="UniProtKB-UniRule"/>
</dbReference>
<evidence type="ECO:0000256" key="4">
    <source>
        <dbReference type="ARBA" id="ARBA00022692"/>
    </source>
</evidence>
<evidence type="ECO:0000256" key="3">
    <source>
        <dbReference type="ARBA" id="ARBA00022519"/>
    </source>
</evidence>
<evidence type="ECO:0000256" key="8">
    <source>
        <dbReference type="ARBA" id="ARBA00023303"/>
    </source>
</evidence>
<keyword evidence="7 11" id="KW-0472">Membrane</keyword>
<name>A0A0K1PIC2_9BACT</name>
<feature type="transmembrane region" description="Helical" evidence="11">
    <location>
        <begin position="59"/>
        <end position="78"/>
    </location>
</feature>
<dbReference type="KEGG" id="vin:AKJ08_3675"/>
<keyword evidence="5 11" id="KW-1133">Transmembrane helix</keyword>
<reference evidence="12 13" key="1">
    <citation type="submission" date="2015-08" db="EMBL/GenBank/DDBJ databases">
        <authorList>
            <person name="Babu N.S."/>
            <person name="Beckwith C.J."/>
            <person name="Beseler K.G."/>
            <person name="Brison A."/>
            <person name="Carone J.V."/>
            <person name="Caskin T.P."/>
            <person name="Diamond M."/>
            <person name="Durham M.E."/>
            <person name="Foxe J.M."/>
            <person name="Go M."/>
            <person name="Henderson B.A."/>
            <person name="Jones I.B."/>
            <person name="McGettigan J.A."/>
            <person name="Micheletti S.J."/>
            <person name="Nasrallah M.E."/>
            <person name="Ortiz D."/>
            <person name="Piller C.R."/>
            <person name="Privatt S.R."/>
            <person name="Schneider S.L."/>
            <person name="Sharp S."/>
            <person name="Smith T.C."/>
            <person name="Stanton J.D."/>
            <person name="Ullery H.E."/>
            <person name="Wilson R.J."/>
            <person name="Serrano M.G."/>
            <person name="Buck G."/>
            <person name="Lee V."/>
            <person name="Wang Y."/>
            <person name="Carvalho R."/>
            <person name="Voegtly L."/>
            <person name="Shi R."/>
            <person name="Duckworth R."/>
            <person name="Johnson A."/>
            <person name="Loviza R."/>
            <person name="Walstead R."/>
            <person name="Shah Z."/>
            <person name="Kiflezghi M."/>
            <person name="Wade K."/>
            <person name="Ball S.L."/>
            <person name="Bradley K.W."/>
            <person name="Asai D.J."/>
            <person name="Bowman C.A."/>
            <person name="Russell D.A."/>
            <person name="Pope W.H."/>
            <person name="Jacobs-Sera D."/>
            <person name="Hendrix R.W."/>
            <person name="Hatfull G.F."/>
        </authorList>
    </citation>
    <scope>NUCLEOTIDE SEQUENCE [LARGE SCALE GENOMIC DNA]</scope>
    <source>
        <strain evidence="12 13">DSM 27710</strain>
    </source>
</reference>
<evidence type="ECO:0000256" key="10">
    <source>
        <dbReference type="ARBA" id="ARBA00035585"/>
    </source>
</evidence>
<evidence type="ECO:0000313" key="12">
    <source>
        <dbReference type="EMBL" id="AKU93288.1"/>
    </source>
</evidence>
<dbReference type="PATRIC" id="fig|1391653.3.peg.3833"/>
<keyword evidence="11" id="KW-0479">Metal-binding</keyword>
<evidence type="ECO:0000256" key="7">
    <source>
        <dbReference type="ARBA" id="ARBA00023136"/>
    </source>
</evidence>
<dbReference type="PANTHER" id="PTHR28259">
    <property type="entry name" value="FLUORIDE EXPORT PROTEIN 1-RELATED"/>
    <property type="match status" value="1"/>
</dbReference>
<evidence type="ECO:0000313" key="13">
    <source>
        <dbReference type="Proteomes" id="UP000055590"/>
    </source>
</evidence>
<keyword evidence="4 11" id="KW-0812">Transmembrane</keyword>
<feature type="binding site" evidence="11">
    <location>
        <position position="73"/>
    </location>
    <ligand>
        <name>Na(+)</name>
        <dbReference type="ChEBI" id="CHEBI:29101"/>
        <note>structural</note>
    </ligand>
</feature>